<feature type="compositionally biased region" description="Polar residues" evidence="1">
    <location>
        <begin position="42"/>
        <end position="57"/>
    </location>
</feature>
<name>A0AAN6Y5F4_9PEZI</name>
<reference evidence="2" key="2">
    <citation type="submission" date="2023-05" db="EMBL/GenBank/DDBJ databases">
        <authorList>
            <consortium name="Lawrence Berkeley National Laboratory"/>
            <person name="Steindorff A."/>
            <person name="Hensen N."/>
            <person name="Bonometti L."/>
            <person name="Westerberg I."/>
            <person name="Brannstrom I.O."/>
            <person name="Guillou S."/>
            <person name="Cros-Aarteil S."/>
            <person name="Calhoun S."/>
            <person name="Haridas S."/>
            <person name="Kuo A."/>
            <person name="Mondo S."/>
            <person name="Pangilinan J."/>
            <person name="Riley R."/>
            <person name="Labutti K."/>
            <person name="Andreopoulos B."/>
            <person name="Lipzen A."/>
            <person name="Chen C."/>
            <person name="Yanf M."/>
            <person name="Daum C."/>
            <person name="Ng V."/>
            <person name="Clum A."/>
            <person name="Ohm R."/>
            <person name="Martin F."/>
            <person name="Silar P."/>
            <person name="Natvig D."/>
            <person name="Lalanne C."/>
            <person name="Gautier V."/>
            <person name="Ament-Velasquez S.L."/>
            <person name="Kruys A."/>
            <person name="Hutchinson M.I."/>
            <person name="Powell A.J."/>
            <person name="Barry K."/>
            <person name="Miller A.N."/>
            <person name="Grigoriev I.V."/>
            <person name="Debuchy R."/>
            <person name="Gladieux P."/>
            <person name="Thoren M.H."/>
            <person name="Johannesson H."/>
        </authorList>
    </citation>
    <scope>NUCLEOTIDE SEQUENCE</scope>
    <source>
        <strain evidence="2">PSN293</strain>
    </source>
</reference>
<dbReference type="EMBL" id="MU858145">
    <property type="protein sequence ID" value="KAK4211610.1"/>
    <property type="molecule type" value="Genomic_DNA"/>
</dbReference>
<dbReference type="AlphaFoldDB" id="A0AAN6Y5F4"/>
<organism evidence="2 3">
    <name type="scientific">Rhypophila decipiens</name>
    <dbReference type="NCBI Taxonomy" id="261697"/>
    <lineage>
        <taxon>Eukaryota</taxon>
        <taxon>Fungi</taxon>
        <taxon>Dikarya</taxon>
        <taxon>Ascomycota</taxon>
        <taxon>Pezizomycotina</taxon>
        <taxon>Sordariomycetes</taxon>
        <taxon>Sordariomycetidae</taxon>
        <taxon>Sordariales</taxon>
        <taxon>Naviculisporaceae</taxon>
        <taxon>Rhypophila</taxon>
    </lineage>
</organism>
<evidence type="ECO:0000313" key="3">
    <source>
        <dbReference type="Proteomes" id="UP001301769"/>
    </source>
</evidence>
<dbReference type="Proteomes" id="UP001301769">
    <property type="component" value="Unassembled WGS sequence"/>
</dbReference>
<proteinExistence type="predicted"/>
<gene>
    <name evidence="2" type="ORF">QBC37DRAFT_426677</name>
</gene>
<sequence length="84" mass="8984">MSDILSAVKDAINPKRREQATTPGMYDPHERGPYPDHPSQAVRDSSSQVQPPETSGVDSSSSDQLNNKSSGSGAVQDKTDGKQK</sequence>
<feature type="compositionally biased region" description="Low complexity" evidence="1">
    <location>
        <begin position="58"/>
        <end position="72"/>
    </location>
</feature>
<protein>
    <submittedName>
        <fullName evidence="2">Uncharacterized protein</fullName>
    </submittedName>
</protein>
<accession>A0AAN6Y5F4</accession>
<comment type="caution">
    <text evidence="2">The sequence shown here is derived from an EMBL/GenBank/DDBJ whole genome shotgun (WGS) entry which is preliminary data.</text>
</comment>
<reference evidence="2" key="1">
    <citation type="journal article" date="2023" name="Mol. Phylogenet. Evol.">
        <title>Genome-scale phylogeny and comparative genomics of the fungal order Sordariales.</title>
        <authorList>
            <person name="Hensen N."/>
            <person name="Bonometti L."/>
            <person name="Westerberg I."/>
            <person name="Brannstrom I.O."/>
            <person name="Guillou S."/>
            <person name="Cros-Aarteil S."/>
            <person name="Calhoun S."/>
            <person name="Haridas S."/>
            <person name="Kuo A."/>
            <person name="Mondo S."/>
            <person name="Pangilinan J."/>
            <person name="Riley R."/>
            <person name="LaButti K."/>
            <person name="Andreopoulos B."/>
            <person name="Lipzen A."/>
            <person name="Chen C."/>
            <person name="Yan M."/>
            <person name="Daum C."/>
            <person name="Ng V."/>
            <person name="Clum A."/>
            <person name="Steindorff A."/>
            <person name="Ohm R.A."/>
            <person name="Martin F."/>
            <person name="Silar P."/>
            <person name="Natvig D.O."/>
            <person name="Lalanne C."/>
            <person name="Gautier V."/>
            <person name="Ament-Velasquez S.L."/>
            <person name="Kruys A."/>
            <person name="Hutchinson M.I."/>
            <person name="Powell A.J."/>
            <person name="Barry K."/>
            <person name="Miller A.N."/>
            <person name="Grigoriev I.V."/>
            <person name="Debuchy R."/>
            <person name="Gladieux P."/>
            <person name="Hiltunen Thoren M."/>
            <person name="Johannesson H."/>
        </authorList>
    </citation>
    <scope>NUCLEOTIDE SEQUENCE</scope>
    <source>
        <strain evidence="2">PSN293</strain>
    </source>
</reference>
<evidence type="ECO:0000256" key="1">
    <source>
        <dbReference type="SAM" id="MobiDB-lite"/>
    </source>
</evidence>
<evidence type="ECO:0000313" key="2">
    <source>
        <dbReference type="EMBL" id="KAK4211610.1"/>
    </source>
</evidence>
<keyword evidence="3" id="KW-1185">Reference proteome</keyword>
<feature type="region of interest" description="Disordered" evidence="1">
    <location>
        <begin position="1"/>
        <end position="84"/>
    </location>
</feature>